<proteinExistence type="predicted"/>
<dbReference type="EMBL" id="JAAVJD010000078">
    <property type="protein sequence ID" value="NJQ06342.1"/>
    <property type="molecule type" value="Genomic_DNA"/>
</dbReference>
<feature type="transmembrane region" description="Helical" evidence="2">
    <location>
        <begin position="517"/>
        <end position="539"/>
    </location>
</feature>
<evidence type="ECO:0000313" key="3">
    <source>
        <dbReference type="EMBL" id="NJQ06342.1"/>
    </source>
</evidence>
<dbReference type="RefSeq" id="WP_167970336.1">
    <property type="nucleotide sequence ID" value="NZ_JAAVJD010000078.1"/>
</dbReference>
<dbReference type="Proteomes" id="UP000578686">
    <property type="component" value="Unassembled WGS sequence"/>
</dbReference>
<keyword evidence="2" id="KW-0812">Transmembrane</keyword>
<feature type="transmembrane region" description="Helical" evidence="2">
    <location>
        <begin position="377"/>
        <end position="396"/>
    </location>
</feature>
<dbReference type="AlphaFoldDB" id="A0A7X6D1C2"/>
<dbReference type="Pfam" id="PF19814">
    <property type="entry name" value="DUF6297"/>
    <property type="match status" value="1"/>
</dbReference>
<organism evidence="3 4">
    <name type="scientific">Streptomyces lonarensis</name>
    <dbReference type="NCBI Taxonomy" id="700599"/>
    <lineage>
        <taxon>Bacteria</taxon>
        <taxon>Bacillati</taxon>
        <taxon>Actinomycetota</taxon>
        <taxon>Actinomycetes</taxon>
        <taxon>Kitasatosporales</taxon>
        <taxon>Streptomycetaceae</taxon>
        <taxon>Streptomyces</taxon>
    </lineage>
</organism>
<feature type="transmembrane region" description="Helical" evidence="2">
    <location>
        <begin position="102"/>
        <end position="120"/>
    </location>
</feature>
<sequence length="574" mass="56681">MTEPPRTEPPVTERTARGGAGSRPQPAAPDAVPPADTTGAVLGLLHAARAGERRRRRRSALYGWYCAALLAAIWGLPPLIALAGAATDGQFDGTAAGRLPELLPLVLPALVATVVVLLGARGRWHGPVQVEQAALSWLVAHPVSRRALLLPRLVASWVVTGVLGAVAGAAGGFLWHAFGVGVPALMVPAGAFCGAAVGLAGTALAARVQRGAGRSAAGPGGKRAAVGVLAVLWGLALVAWVSQPSAGGGPGLVAEVALWSGPWGWAVLPLVAAAGDAGPVAASAGGALTVAALAGAAWFGARAAVAVPARVLREQAVVSLRVQASLYAFDLRQAWAAVGSVGGGGRGVRMRGGLPAPGRAGAVVAWRDATGLVRVPARLLSAVVWTGVTLLVAAAVPPSSPVMALAAVTAYVAAAQLAEPARVEAGDLRRSAALPWSAARLALAHAVVPVAGAALLLAAGGGAVVLLGGATGPLVPLLLSVPALVGAAVVSAYRGVVPPHLMVGASTPMGDSGPFAALLWQVRGPLVGLLAVVAVAAPLRGATGGVASAVGTLLVGAGMLWWAAATARRTARGR</sequence>
<accession>A0A7X6D1C2</accession>
<evidence type="ECO:0000256" key="1">
    <source>
        <dbReference type="SAM" id="MobiDB-lite"/>
    </source>
</evidence>
<feature type="transmembrane region" description="Helical" evidence="2">
    <location>
        <begin position="154"/>
        <end position="178"/>
    </location>
</feature>
<protein>
    <recommendedName>
        <fullName evidence="5">ABC-2 type transport system permease protein</fullName>
    </recommendedName>
</protein>
<feature type="transmembrane region" description="Helical" evidence="2">
    <location>
        <begin position="184"/>
        <end position="204"/>
    </location>
</feature>
<dbReference type="InterPro" id="IPR046264">
    <property type="entry name" value="DUF6297"/>
</dbReference>
<evidence type="ECO:0008006" key="5">
    <source>
        <dbReference type="Google" id="ProtNLM"/>
    </source>
</evidence>
<evidence type="ECO:0000256" key="2">
    <source>
        <dbReference type="SAM" id="Phobius"/>
    </source>
</evidence>
<feature type="compositionally biased region" description="Low complexity" evidence="1">
    <location>
        <begin position="24"/>
        <end position="35"/>
    </location>
</feature>
<feature type="transmembrane region" description="Helical" evidence="2">
    <location>
        <begin position="62"/>
        <end position="82"/>
    </location>
</feature>
<gene>
    <name evidence="3" type="ORF">HCN56_12300</name>
</gene>
<feature type="transmembrane region" description="Helical" evidence="2">
    <location>
        <begin position="545"/>
        <end position="564"/>
    </location>
</feature>
<name>A0A7X6D1C2_9ACTN</name>
<feature type="transmembrane region" description="Helical" evidence="2">
    <location>
        <begin position="474"/>
        <end position="496"/>
    </location>
</feature>
<reference evidence="3 4" key="1">
    <citation type="submission" date="2020-03" db="EMBL/GenBank/DDBJ databases">
        <title>Draft genome of Streptomyces sp. ventii, isolated from the Axial Seamount in the Pacific Ocean, and resequencing of the two type strains Streptomyces lonarensis strain NCL 716 and Streptomyces bohaiensis strain 11A07.</title>
        <authorList>
            <person name="Loughran R.M."/>
            <person name="Pfannmuller K.M."/>
            <person name="Wasson B.J."/>
            <person name="Deadmond M.C."/>
            <person name="Paddock B.E."/>
            <person name="Koyack M.J."/>
            <person name="Gallegos D.A."/>
            <person name="Mitchell E.A."/>
            <person name="Ushijima B."/>
            <person name="Saw J.H."/>
            <person name="Mcphail K.L."/>
            <person name="Videau P."/>
        </authorList>
    </citation>
    <scope>NUCLEOTIDE SEQUENCE [LARGE SCALE GENOMIC DNA]</scope>
    <source>
        <strain evidence="3 4">NCL716</strain>
    </source>
</reference>
<feature type="compositionally biased region" description="Low complexity" evidence="1">
    <location>
        <begin position="1"/>
        <end position="13"/>
    </location>
</feature>
<keyword evidence="2" id="KW-1133">Transmembrane helix</keyword>
<feature type="transmembrane region" description="Helical" evidence="2">
    <location>
        <begin position="442"/>
        <end position="468"/>
    </location>
</feature>
<evidence type="ECO:0000313" key="4">
    <source>
        <dbReference type="Proteomes" id="UP000578686"/>
    </source>
</evidence>
<comment type="caution">
    <text evidence="3">The sequence shown here is derived from an EMBL/GenBank/DDBJ whole genome shotgun (WGS) entry which is preliminary data.</text>
</comment>
<feature type="region of interest" description="Disordered" evidence="1">
    <location>
        <begin position="1"/>
        <end position="35"/>
    </location>
</feature>
<keyword evidence="2" id="KW-0472">Membrane</keyword>
<keyword evidence="4" id="KW-1185">Reference proteome</keyword>
<feature type="transmembrane region" description="Helical" evidence="2">
    <location>
        <begin position="224"/>
        <end position="242"/>
    </location>
</feature>
<feature type="transmembrane region" description="Helical" evidence="2">
    <location>
        <begin position="280"/>
        <end position="301"/>
    </location>
</feature>